<gene>
    <name evidence="2" type="ORF">B4114_1662</name>
</gene>
<dbReference type="PATRIC" id="fig|1422.17.peg.1749"/>
<dbReference type="Proteomes" id="UP000075517">
    <property type="component" value="Unassembled WGS sequence"/>
</dbReference>
<name>A0A150N469_GEOSE</name>
<dbReference type="InterPro" id="IPR036388">
    <property type="entry name" value="WH-like_DNA-bd_sf"/>
</dbReference>
<evidence type="ECO:0000313" key="2">
    <source>
        <dbReference type="EMBL" id="KYD31495.1"/>
    </source>
</evidence>
<dbReference type="PANTHER" id="PTHR30514:SF1">
    <property type="entry name" value="HTH-TYPE TRANSCRIPTIONAL REGULATOR HEXR-RELATED"/>
    <property type="match status" value="1"/>
</dbReference>
<dbReference type="GO" id="GO:0003677">
    <property type="term" value="F:DNA binding"/>
    <property type="evidence" value="ECO:0007669"/>
    <property type="project" value="InterPro"/>
</dbReference>
<dbReference type="Gene3D" id="1.10.10.10">
    <property type="entry name" value="Winged helix-like DNA-binding domain superfamily/Winged helix DNA-binding domain"/>
    <property type="match status" value="1"/>
</dbReference>
<dbReference type="InterPro" id="IPR009057">
    <property type="entry name" value="Homeodomain-like_sf"/>
</dbReference>
<proteinExistence type="predicted"/>
<comment type="caution">
    <text evidence="2">The sequence shown here is derived from an EMBL/GenBank/DDBJ whole genome shotgun (WGS) entry which is preliminary data.</text>
</comment>
<accession>A0A150N469</accession>
<organism evidence="2 3">
    <name type="scientific">Geobacillus stearothermophilus</name>
    <name type="common">Bacillus stearothermophilus</name>
    <dbReference type="NCBI Taxonomy" id="1422"/>
    <lineage>
        <taxon>Bacteria</taxon>
        <taxon>Bacillati</taxon>
        <taxon>Bacillota</taxon>
        <taxon>Bacilli</taxon>
        <taxon>Bacillales</taxon>
        <taxon>Anoxybacillaceae</taxon>
        <taxon>Geobacillus</taxon>
    </lineage>
</organism>
<feature type="domain" description="HTH rpiR-type" evidence="1">
    <location>
        <begin position="4"/>
        <end position="72"/>
    </location>
</feature>
<dbReference type="AlphaFoldDB" id="A0A150N469"/>
<dbReference type="InterPro" id="IPR047640">
    <property type="entry name" value="RpiR-like"/>
</dbReference>
<reference evidence="2 3" key="1">
    <citation type="submission" date="2016-01" db="EMBL/GenBank/DDBJ databases">
        <title>Draft Genome Sequences of Seven Thermophilic Sporeformers Isolated from Foods.</title>
        <authorList>
            <person name="Berendsen E.M."/>
            <person name="Wells-Bennik M.H."/>
            <person name="Krawcyk A.O."/>
            <person name="De Jong A."/>
            <person name="Holsappel S."/>
            <person name="Eijlander R.T."/>
            <person name="Kuipers O.P."/>
        </authorList>
    </citation>
    <scope>NUCLEOTIDE SEQUENCE [LARGE SCALE GENOMIC DNA]</scope>
    <source>
        <strain evidence="2 3">B4114</strain>
    </source>
</reference>
<dbReference type="InterPro" id="IPR000281">
    <property type="entry name" value="HTH_RpiR"/>
</dbReference>
<protein>
    <recommendedName>
        <fullName evidence="1">HTH rpiR-type domain-containing protein</fullName>
    </recommendedName>
</protein>
<evidence type="ECO:0000313" key="3">
    <source>
        <dbReference type="Proteomes" id="UP000075517"/>
    </source>
</evidence>
<dbReference type="PANTHER" id="PTHR30514">
    <property type="entry name" value="GLUCOKINASE"/>
    <property type="match status" value="1"/>
</dbReference>
<sequence>MNEIGLLAKIKQQMERFSPAEKKVAAYILDHAELVPNMTTKDLAQASDTSEASVVRFVSFVASEERRSWHKE</sequence>
<dbReference type="Pfam" id="PF01418">
    <property type="entry name" value="HTH_6"/>
    <property type="match status" value="1"/>
</dbReference>
<evidence type="ECO:0000259" key="1">
    <source>
        <dbReference type="PROSITE" id="PS51071"/>
    </source>
</evidence>
<dbReference type="GO" id="GO:0097367">
    <property type="term" value="F:carbohydrate derivative binding"/>
    <property type="evidence" value="ECO:0007669"/>
    <property type="project" value="InterPro"/>
</dbReference>
<dbReference type="GO" id="GO:0003700">
    <property type="term" value="F:DNA-binding transcription factor activity"/>
    <property type="evidence" value="ECO:0007669"/>
    <property type="project" value="InterPro"/>
</dbReference>
<dbReference type="SUPFAM" id="SSF46689">
    <property type="entry name" value="Homeodomain-like"/>
    <property type="match status" value="1"/>
</dbReference>
<dbReference type="EMBL" id="LQYY01000142">
    <property type="protein sequence ID" value="KYD31495.1"/>
    <property type="molecule type" value="Genomic_DNA"/>
</dbReference>
<dbReference type="PROSITE" id="PS51071">
    <property type="entry name" value="HTH_RPIR"/>
    <property type="match status" value="1"/>
</dbReference>